<name>A0ABM7P977_9BACT</name>
<reference evidence="2" key="1">
    <citation type="journal article" date="2022" name="Arch. Microbiol.">
        <title>Pseudodesulfovibrio sediminis sp. nov., a mesophilic and neutrophilic sulfate-reducing bacterium isolated from sediment of a brackish lake.</title>
        <authorList>
            <person name="Takahashi A."/>
            <person name="Kojima H."/>
            <person name="Watanabe M."/>
            <person name="Fukui M."/>
        </authorList>
    </citation>
    <scope>NUCLEOTIDE SEQUENCE</scope>
    <source>
        <strain evidence="2">SF6</strain>
    </source>
</reference>
<protein>
    <submittedName>
        <fullName evidence="2">Uncharacterized protein</fullName>
    </submittedName>
</protein>
<dbReference type="Proteomes" id="UP001053296">
    <property type="component" value="Chromosome"/>
</dbReference>
<sequence>MGTSSSNPGPNNKSPLLPPWVDPDAPLQAAPAGRFGPFRTALGNWGKSGNQNSLKSALGSYTRKGYGGSRTAAQRLSSVPTTGAKLHSLLSEIASGGDGTQTLGESLGDLEGISVDRFIDIIVDAVCPELGTIDDELLRLGLDQALSNCLQEDEFFDPSNLTPDMLVQLYSEFISEEVSNRIIADSKNAFNRADNAVQRENELREFVKSTVDVCAGPRLEEGLDRIDSGSVEKIISEIITEVFQTYGAY</sequence>
<accession>A0ABM7P977</accession>
<dbReference type="EMBL" id="AP024485">
    <property type="protein sequence ID" value="BCS89550.1"/>
    <property type="molecule type" value="Genomic_DNA"/>
</dbReference>
<evidence type="ECO:0000313" key="2">
    <source>
        <dbReference type="EMBL" id="BCS89550.1"/>
    </source>
</evidence>
<proteinExistence type="predicted"/>
<evidence type="ECO:0000313" key="3">
    <source>
        <dbReference type="Proteomes" id="UP001053296"/>
    </source>
</evidence>
<evidence type="ECO:0000256" key="1">
    <source>
        <dbReference type="SAM" id="MobiDB-lite"/>
    </source>
</evidence>
<keyword evidence="3" id="KW-1185">Reference proteome</keyword>
<organism evidence="2 3">
    <name type="scientific">Pseudodesulfovibrio sediminis</name>
    <dbReference type="NCBI Taxonomy" id="2810563"/>
    <lineage>
        <taxon>Bacteria</taxon>
        <taxon>Pseudomonadati</taxon>
        <taxon>Thermodesulfobacteriota</taxon>
        <taxon>Desulfovibrionia</taxon>
        <taxon>Desulfovibrionales</taxon>
        <taxon>Desulfovibrionaceae</taxon>
    </lineage>
</organism>
<dbReference type="RefSeq" id="WP_229591519.1">
    <property type="nucleotide sequence ID" value="NZ_AP024485.1"/>
</dbReference>
<feature type="region of interest" description="Disordered" evidence="1">
    <location>
        <begin position="1"/>
        <end position="33"/>
    </location>
</feature>
<gene>
    <name evidence="2" type="ORF">PSDVSF_27920</name>
</gene>
<feature type="compositionally biased region" description="Low complexity" evidence="1">
    <location>
        <begin position="1"/>
        <end position="15"/>
    </location>
</feature>